<comment type="caution">
    <text evidence="2">The sequence shown here is derived from an EMBL/GenBank/DDBJ whole genome shotgun (WGS) entry which is preliminary data.</text>
</comment>
<feature type="signal peptide" evidence="1">
    <location>
        <begin position="1"/>
        <end position="22"/>
    </location>
</feature>
<feature type="chain" id="PRO_5047110788" evidence="1">
    <location>
        <begin position="23"/>
        <end position="176"/>
    </location>
</feature>
<sequence>MFALLRISAAVLAIVVARPMVAAHIAETGAAEAGAAVLAEPAGDADAVTTVKSASPAPLVRVLALSAARLTAAGQAAKSVADLSVRHLPSPSLIEQLPVVVAVRRRAGEHWNTTDSSRPSDFALCYRFSRVMGLQVVPGDLTPSKLPTPKMLSVKNQGSGMGVLVGMTFRLGRMSK</sequence>
<proteinExistence type="predicted"/>
<evidence type="ECO:0000256" key="1">
    <source>
        <dbReference type="SAM" id="SignalP"/>
    </source>
</evidence>
<protein>
    <submittedName>
        <fullName evidence="2">Uncharacterized protein</fullName>
    </submittedName>
</protein>
<keyword evidence="1" id="KW-0732">Signal</keyword>
<reference evidence="2 3" key="1">
    <citation type="submission" date="2024-12" db="EMBL/GenBank/DDBJ databases">
        <authorList>
            <person name="Lee Y."/>
        </authorList>
    </citation>
    <scope>NUCLEOTIDE SEQUENCE [LARGE SCALE GENOMIC DNA]</scope>
    <source>
        <strain evidence="2 3">03SUJ4</strain>
    </source>
</reference>
<keyword evidence="3" id="KW-1185">Reference proteome</keyword>
<accession>A0ABW9KHI3</accession>
<dbReference type="EMBL" id="JBJYXY010000001">
    <property type="protein sequence ID" value="MFN2975261.1"/>
    <property type="molecule type" value="Genomic_DNA"/>
</dbReference>
<dbReference type="Proteomes" id="UP001634747">
    <property type="component" value="Unassembled WGS sequence"/>
</dbReference>
<evidence type="ECO:0000313" key="2">
    <source>
        <dbReference type="EMBL" id="MFN2975261.1"/>
    </source>
</evidence>
<gene>
    <name evidence="2" type="ORF">ACK2TP_05755</name>
</gene>
<name>A0ABW9KHI3_9BACT</name>
<organism evidence="2 3">
    <name type="scientific">Terriglobus aquaticus</name>
    <dbReference type="NCBI Taxonomy" id="940139"/>
    <lineage>
        <taxon>Bacteria</taxon>
        <taxon>Pseudomonadati</taxon>
        <taxon>Acidobacteriota</taxon>
        <taxon>Terriglobia</taxon>
        <taxon>Terriglobales</taxon>
        <taxon>Acidobacteriaceae</taxon>
        <taxon>Terriglobus</taxon>
    </lineage>
</organism>
<dbReference type="RefSeq" id="WP_263413209.1">
    <property type="nucleotide sequence ID" value="NZ_BAABBH010000001.1"/>
</dbReference>
<evidence type="ECO:0000313" key="3">
    <source>
        <dbReference type="Proteomes" id="UP001634747"/>
    </source>
</evidence>